<accession>Q2SDT6</accession>
<name>Q2SDT6_HAHCH</name>
<dbReference type="Proteomes" id="UP000000238">
    <property type="component" value="Chromosome"/>
</dbReference>
<dbReference type="AlphaFoldDB" id="Q2SDT6"/>
<reference evidence="1 2" key="1">
    <citation type="journal article" date="2005" name="Nucleic Acids Res.">
        <title>Genomic blueprint of Hahella chejuensis, a marine microbe producing an algicidal agent.</title>
        <authorList>
            <person name="Jeong H."/>
            <person name="Yim J.H."/>
            <person name="Lee C."/>
            <person name="Choi S.-H."/>
            <person name="Park Y.K."/>
            <person name="Yoon S.H."/>
            <person name="Hur C.-G."/>
            <person name="Kang H.-Y."/>
            <person name="Kim D."/>
            <person name="Lee H.H."/>
            <person name="Park K.H."/>
            <person name="Park S.-H."/>
            <person name="Park H.-S."/>
            <person name="Lee H.K."/>
            <person name="Oh T.K."/>
            <person name="Kim J.F."/>
        </authorList>
    </citation>
    <scope>NUCLEOTIDE SEQUENCE [LARGE SCALE GENOMIC DNA]</scope>
    <source>
        <strain evidence="1 2">KCTC 2396</strain>
    </source>
</reference>
<dbReference type="eggNOG" id="COG3153">
    <property type="taxonomic scope" value="Bacteria"/>
</dbReference>
<dbReference type="STRING" id="349521.HCH_04485"/>
<gene>
    <name evidence="1" type="ordered locus">HCH_04485</name>
</gene>
<dbReference type="HOGENOM" id="CLU_2479001_0_0_6"/>
<protein>
    <submittedName>
        <fullName evidence="1">Uncharacterized protein</fullName>
    </submittedName>
</protein>
<evidence type="ECO:0000313" key="2">
    <source>
        <dbReference type="Proteomes" id="UP000000238"/>
    </source>
</evidence>
<keyword evidence="2" id="KW-1185">Reference proteome</keyword>
<sequence>MFIRVAPVISIKRPATDSAQIILIRQTNSFLLFVCNDRACTCQALSPAARRRAGASMRLIIKYMQSAVRNYLSYHATLPAFYANSKG</sequence>
<organism evidence="1 2">
    <name type="scientific">Hahella chejuensis (strain KCTC 2396)</name>
    <dbReference type="NCBI Taxonomy" id="349521"/>
    <lineage>
        <taxon>Bacteria</taxon>
        <taxon>Pseudomonadati</taxon>
        <taxon>Pseudomonadota</taxon>
        <taxon>Gammaproteobacteria</taxon>
        <taxon>Oceanospirillales</taxon>
        <taxon>Hahellaceae</taxon>
        <taxon>Hahella</taxon>
    </lineage>
</organism>
<dbReference type="EMBL" id="CP000155">
    <property type="protein sequence ID" value="ABC31188.1"/>
    <property type="molecule type" value="Genomic_DNA"/>
</dbReference>
<proteinExistence type="predicted"/>
<evidence type="ECO:0000313" key="1">
    <source>
        <dbReference type="EMBL" id="ABC31188.1"/>
    </source>
</evidence>
<dbReference type="KEGG" id="hch:HCH_04485"/>